<evidence type="ECO:0000256" key="5">
    <source>
        <dbReference type="ARBA" id="ARBA00022777"/>
    </source>
</evidence>
<dbReference type="PANTHER" id="PTHR43304">
    <property type="entry name" value="PHYTOCHROME-LIKE PROTEIN CPH1"/>
    <property type="match status" value="1"/>
</dbReference>
<dbReference type="SMART" id="SM00091">
    <property type="entry name" value="PAS"/>
    <property type="match status" value="3"/>
</dbReference>
<evidence type="ECO:0000256" key="4">
    <source>
        <dbReference type="ARBA" id="ARBA00022679"/>
    </source>
</evidence>
<feature type="domain" description="PAC" evidence="8">
    <location>
        <begin position="621"/>
        <end position="673"/>
    </location>
</feature>
<evidence type="ECO:0000256" key="2">
    <source>
        <dbReference type="ARBA" id="ARBA00012438"/>
    </source>
</evidence>
<dbReference type="EMBL" id="RQVR01000005">
    <property type="protein sequence ID" value="RRJ92578.1"/>
    <property type="molecule type" value="Genomic_DNA"/>
</dbReference>
<name>A0A3P3WDU0_9FLAO</name>
<evidence type="ECO:0000259" key="7">
    <source>
        <dbReference type="PROSITE" id="PS50112"/>
    </source>
</evidence>
<dbReference type="PANTHER" id="PTHR43304:SF1">
    <property type="entry name" value="PAC DOMAIN-CONTAINING PROTEIN"/>
    <property type="match status" value="1"/>
</dbReference>
<accession>A0A3P3WDU0</accession>
<dbReference type="FunFam" id="3.30.565.10:FF:000006">
    <property type="entry name" value="Sensor histidine kinase WalK"/>
    <property type="match status" value="1"/>
</dbReference>
<feature type="domain" description="PAC" evidence="8">
    <location>
        <begin position="367"/>
        <end position="419"/>
    </location>
</feature>
<feature type="domain" description="Histidine kinase" evidence="6">
    <location>
        <begin position="695"/>
        <end position="914"/>
    </location>
</feature>
<dbReference type="PRINTS" id="PR00344">
    <property type="entry name" value="BCTRLSENSOR"/>
</dbReference>
<dbReference type="Gene3D" id="2.10.70.100">
    <property type="match status" value="1"/>
</dbReference>
<dbReference type="SUPFAM" id="SSF55874">
    <property type="entry name" value="ATPase domain of HSP90 chaperone/DNA topoisomerase II/histidine kinase"/>
    <property type="match status" value="1"/>
</dbReference>
<dbReference type="Gene3D" id="3.30.565.10">
    <property type="entry name" value="Histidine kinase-like ATPase, C-terminal domain"/>
    <property type="match status" value="1"/>
</dbReference>
<keyword evidence="4" id="KW-0808">Transferase</keyword>
<dbReference type="InterPro" id="IPR005467">
    <property type="entry name" value="His_kinase_dom"/>
</dbReference>
<protein>
    <recommendedName>
        <fullName evidence="2">histidine kinase</fullName>
        <ecNumber evidence="2">2.7.13.3</ecNumber>
    </recommendedName>
</protein>
<evidence type="ECO:0000256" key="3">
    <source>
        <dbReference type="ARBA" id="ARBA00022553"/>
    </source>
</evidence>
<proteinExistence type="predicted"/>
<feature type="domain" description="PAS" evidence="7">
    <location>
        <begin position="294"/>
        <end position="364"/>
    </location>
</feature>
<dbReference type="Pfam" id="PF08447">
    <property type="entry name" value="PAS_3"/>
    <property type="match status" value="2"/>
</dbReference>
<dbReference type="InterPro" id="IPR052162">
    <property type="entry name" value="Sensor_kinase/Photoreceptor"/>
</dbReference>
<dbReference type="Pfam" id="PF02518">
    <property type="entry name" value="HATPase_c"/>
    <property type="match status" value="1"/>
</dbReference>
<evidence type="ECO:0000313" key="10">
    <source>
        <dbReference type="Proteomes" id="UP000271937"/>
    </source>
</evidence>
<organism evidence="9 10">
    <name type="scientific">Flavobacterium macacae</name>
    <dbReference type="NCBI Taxonomy" id="2488993"/>
    <lineage>
        <taxon>Bacteria</taxon>
        <taxon>Pseudomonadati</taxon>
        <taxon>Bacteroidota</taxon>
        <taxon>Flavobacteriia</taxon>
        <taxon>Flavobacteriales</taxon>
        <taxon>Flavobacteriaceae</taxon>
        <taxon>Flavobacterium</taxon>
    </lineage>
</organism>
<keyword evidence="3" id="KW-0597">Phosphoprotein</keyword>
<sequence>MIGFLAGGGEMGERIRTFDWSKTSVGSIENWSQSLKTTLSIIINSNFPMFLWWGDDLTQFYNDAYRKILGADGRHPGALAQRAEECWPEVWNSISPLINKVIEKGESVYLEDFMLPLFRDGKLSNAYWTFSYSPVKDEAGKIVGVMVICTENTKKVHDYEKLKESEDLLSFAIEAAELATFDLNPITNRFTGNGRLKDWFGLSMEGEIDLSKAFLAIAENDRQATAEAIEKAIQYPGEKYETEYKIVNLLTKRERFIVAKGKAWFNEDKVAYRFNGTLQDITEKVEIRKAEFEKENYFRKLTDAVPSIIWITRADGYCTFLNKNWYDFTGQTQEEAEGFGWLNATHPDDIESAGKAFIEANNNQEYFNAAYRLRQKDGNYRWVIDRAMPKFNDNGEYEGFVGTVVDIHEQKLAEQKLEESESNLRNTISKAPVAMCIFKGGNHTVEIANDKMLELWGKTAEQVLGKPIFEGLPEIKGQGFEVFLDSVFQTGETVNEFEVPVTLPRNSEIELAYVDFVYEAYKEINGTISGVIAVATEVTQQVLARKKIEEAEEKARLAIESADLGSYEVDFSTNLITKSERFDAIWGGNSIYRSELATYIHPEDMEIRNSAHQKSLETGSLEYEARLLRSDKSIKWIRAKGKVIFDNNKVPITLIGVIQDITEQKLFAEQLARLVKERTLELYRSNEDLLQFAHVASHDLKEPVRKIKIFSSMLQSDYGDLLPERGMKYLNKVHNATDRMFSMIEGVLAYSEFTSAEQKIEKIDLNKIIENIESDLELLIQQKQAKIIKEKLPEIDGADVLIHQLFYNLINNALKFSKKEVPTIIEINSSLEVTEEGEKYVKITVADNGIGIDPSFSEKIFDVFSRLNAKDDYEGTGLGLALCKKIVERHHGTISATGKREENTIFTILLPQNQEREVW</sequence>
<dbReference type="CDD" id="cd00082">
    <property type="entry name" value="HisKA"/>
    <property type="match status" value="1"/>
</dbReference>
<dbReference type="SUPFAM" id="SSF47384">
    <property type="entry name" value="Homodimeric domain of signal transducing histidine kinase"/>
    <property type="match status" value="1"/>
</dbReference>
<evidence type="ECO:0000256" key="1">
    <source>
        <dbReference type="ARBA" id="ARBA00000085"/>
    </source>
</evidence>
<dbReference type="Gene3D" id="3.30.450.20">
    <property type="entry name" value="PAS domain"/>
    <property type="match status" value="5"/>
</dbReference>
<dbReference type="InterPro" id="IPR000014">
    <property type="entry name" value="PAS"/>
</dbReference>
<dbReference type="InterPro" id="IPR003661">
    <property type="entry name" value="HisK_dim/P_dom"/>
</dbReference>
<dbReference type="SMART" id="SM00388">
    <property type="entry name" value="HisKA"/>
    <property type="match status" value="1"/>
</dbReference>
<dbReference type="PROSITE" id="PS50109">
    <property type="entry name" value="HIS_KIN"/>
    <property type="match status" value="1"/>
</dbReference>
<comment type="catalytic activity">
    <reaction evidence="1">
        <text>ATP + protein L-histidine = ADP + protein N-phospho-L-histidine.</text>
        <dbReference type="EC" id="2.7.13.3"/>
    </reaction>
</comment>
<evidence type="ECO:0000313" key="9">
    <source>
        <dbReference type="EMBL" id="RRJ92578.1"/>
    </source>
</evidence>
<dbReference type="SMART" id="SM00086">
    <property type="entry name" value="PAC"/>
    <property type="match status" value="3"/>
</dbReference>
<dbReference type="InterPro" id="IPR003594">
    <property type="entry name" value="HATPase_dom"/>
</dbReference>
<gene>
    <name evidence="9" type="ORF">EG849_06235</name>
</gene>
<dbReference type="CDD" id="cd00130">
    <property type="entry name" value="PAS"/>
    <property type="match status" value="2"/>
</dbReference>
<dbReference type="PROSITE" id="PS50112">
    <property type="entry name" value="PAS"/>
    <property type="match status" value="1"/>
</dbReference>
<dbReference type="EC" id="2.7.13.3" evidence="2"/>
<dbReference type="OrthoDB" id="9766459at2"/>
<dbReference type="Pfam" id="PF00512">
    <property type="entry name" value="HisKA"/>
    <property type="match status" value="1"/>
</dbReference>
<dbReference type="Gene3D" id="1.10.287.130">
    <property type="match status" value="1"/>
</dbReference>
<dbReference type="GO" id="GO:0000155">
    <property type="term" value="F:phosphorelay sensor kinase activity"/>
    <property type="evidence" value="ECO:0007669"/>
    <property type="project" value="InterPro"/>
</dbReference>
<dbReference type="InterPro" id="IPR001610">
    <property type="entry name" value="PAC"/>
</dbReference>
<keyword evidence="5" id="KW-0418">Kinase</keyword>
<dbReference type="InterPro" id="IPR036890">
    <property type="entry name" value="HATPase_C_sf"/>
</dbReference>
<keyword evidence="10" id="KW-1185">Reference proteome</keyword>
<dbReference type="Pfam" id="PF08448">
    <property type="entry name" value="PAS_4"/>
    <property type="match status" value="2"/>
</dbReference>
<dbReference type="SMART" id="SM00387">
    <property type="entry name" value="HATPase_c"/>
    <property type="match status" value="1"/>
</dbReference>
<dbReference type="SUPFAM" id="SSF55785">
    <property type="entry name" value="PYP-like sensor domain (PAS domain)"/>
    <property type="match status" value="5"/>
</dbReference>
<dbReference type="InterPro" id="IPR004358">
    <property type="entry name" value="Sig_transdc_His_kin-like_C"/>
</dbReference>
<dbReference type="Proteomes" id="UP000271937">
    <property type="component" value="Unassembled WGS sequence"/>
</dbReference>
<dbReference type="InterPro" id="IPR013655">
    <property type="entry name" value="PAS_fold_3"/>
</dbReference>
<comment type="caution">
    <text evidence="9">The sequence shown here is derived from an EMBL/GenBank/DDBJ whole genome shotgun (WGS) entry which is preliminary data.</text>
</comment>
<dbReference type="NCBIfam" id="TIGR00229">
    <property type="entry name" value="sensory_box"/>
    <property type="match status" value="2"/>
</dbReference>
<dbReference type="RefSeq" id="WP_125012219.1">
    <property type="nucleotide sequence ID" value="NZ_RQVR01000005.1"/>
</dbReference>
<dbReference type="InterPro" id="IPR013656">
    <property type="entry name" value="PAS_4"/>
</dbReference>
<evidence type="ECO:0000259" key="6">
    <source>
        <dbReference type="PROSITE" id="PS50109"/>
    </source>
</evidence>
<dbReference type="InterPro" id="IPR000700">
    <property type="entry name" value="PAS-assoc_C"/>
</dbReference>
<dbReference type="AlphaFoldDB" id="A0A3P3WDU0"/>
<dbReference type="InterPro" id="IPR036097">
    <property type="entry name" value="HisK_dim/P_sf"/>
</dbReference>
<dbReference type="PROSITE" id="PS50113">
    <property type="entry name" value="PAC"/>
    <property type="match status" value="2"/>
</dbReference>
<evidence type="ECO:0000259" key="8">
    <source>
        <dbReference type="PROSITE" id="PS50113"/>
    </source>
</evidence>
<dbReference type="FunFam" id="3.30.450.20:FF:000099">
    <property type="entry name" value="Sensory box sensor histidine kinase"/>
    <property type="match status" value="1"/>
</dbReference>
<reference evidence="9 10" key="1">
    <citation type="submission" date="2018-11" db="EMBL/GenBank/DDBJ databases">
        <title>Flavobacterium sp. nov., YIM 102600 draft genome.</title>
        <authorList>
            <person name="Li G."/>
            <person name="Jiang Y."/>
        </authorList>
    </citation>
    <scope>NUCLEOTIDE SEQUENCE [LARGE SCALE GENOMIC DNA]</scope>
    <source>
        <strain evidence="9 10">YIM 102600</strain>
    </source>
</reference>
<dbReference type="InterPro" id="IPR035965">
    <property type="entry name" value="PAS-like_dom_sf"/>
</dbReference>